<dbReference type="GO" id="GO:0006032">
    <property type="term" value="P:chitin catabolic process"/>
    <property type="evidence" value="ECO:0007669"/>
    <property type="project" value="UniProtKB-KW"/>
</dbReference>
<evidence type="ECO:0000256" key="4">
    <source>
        <dbReference type="ARBA" id="ARBA00023024"/>
    </source>
</evidence>
<evidence type="ECO:0000256" key="3">
    <source>
        <dbReference type="ARBA" id="ARBA00022801"/>
    </source>
</evidence>
<dbReference type="GO" id="GO:0008843">
    <property type="term" value="F:endochitinase activity"/>
    <property type="evidence" value="ECO:0007669"/>
    <property type="project" value="UniProtKB-EC"/>
</dbReference>
<evidence type="ECO:0000259" key="9">
    <source>
        <dbReference type="PROSITE" id="PS51910"/>
    </source>
</evidence>
<evidence type="ECO:0000256" key="1">
    <source>
        <dbReference type="ARBA" id="ARBA00000822"/>
    </source>
</evidence>
<name>A0A2N0D9N8_RHISU</name>
<dbReference type="PANTHER" id="PTHR11177">
    <property type="entry name" value="CHITINASE"/>
    <property type="match status" value="1"/>
</dbReference>
<reference evidence="10 11" key="1">
    <citation type="submission" date="2017-11" db="EMBL/GenBank/DDBJ databases">
        <authorList>
            <person name="Han C.G."/>
        </authorList>
    </citation>
    <scope>NUCLEOTIDE SEQUENCE [LARGE SCALE GENOMIC DNA]</scope>
    <source>
        <strain evidence="10 11">HCNT1</strain>
    </source>
</reference>
<dbReference type="Pfam" id="PF00704">
    <property type="entry name" value="Glyco_hydro_18"/>
    <property type="match status" value="1"/>
</dbReference>
<dbReference type="STRING" id="1041146.GCA_000427985_01741"/>
<gene>
    <name evidence="10" type="ORF">CWR43_15525</name>
</gene>
<evidence type="ECO:0000256" key="8">
    <source>
        <dbReference type="SAM" id="SignalP"/>
    </source>
</evidence>
<dbReference type="InterPro" id="IPR001223">
    <property type="entry name" value="Glyco_hydro18_cat"/>
</dbReference>
<dbReference type="EMBL" id="PIQN01000009">
    <property type="protein sequence ID" value="PKA42817.1"/>
    <property type="molecule type" value="Genomic_DNA"/>
</dbReference>
<dbReference type="InterPro" id="IPR050314">
    <property type="entry name" value="Glycosyl_Hydrlase_18"/>
</dbReference>
<dbReference type="InterPro" id="IPR001579">
    <property type="entry name" value="Glyco_hydro_18_chit_AS"/>
</dbReference>
<dbReference type="Proteomes" id="UP000232164">
    <property type="component" value="Unassembled WGS sequence"/>
</dbReference>
<evidence type="ECO:0000256" key="6">
    <source>
        <dbReference type="RuleBase" id="RU000489"/>
    </source>
</evidence>
<comment type="catalytic activity">
    <reaction evidence="1">
        <text>Random endo-hydrolysis of N-acetyl-beta-D-glucosaminide (1-&gt;4)-beta-linkages in chitin and chitodextrins.</text>
        <dbReference type="EC" id="3.2.1.14"/>
    </reaction>
</comment>
<keyword evidence="4" id="KW-0146">Chitin degradation</keyword>
<dbReference type="InterPro" id="IPR017853">
    <property type="entry name" value="GH"/>
</dbReference>
<dbReference type="PROSITE" id="PS01095">
    <property type="entry name" value="GH18_1"/>
    <property type="match status" value="1"/>
</dbReference>
<dbReference type="SUPFAM" id="SSF51445">
    <property type="entry name" value="(Trans)glycosidases"/>
    <property type="match status" value="1"/>
</dbReference>
<evidence type="ECO:0000256" key="5">
    <source>
        <dbReference type="ARBA" id="ARBA00023295"/>
    </source>
</evidence>
<evidence type="ECO:0000256" key="7">
    <source>
        <dbReference type="RuleBase" id="RU004453"/>
    </source>
</evidence>
<keyword evidence="3 6" id="KW-0378">Hydrolase</keyword>
<feature type="signal peptide" evidence="8">
    <location>
        <begin position="1"/>
        <end position="31"/>
    </location>
</feature>
<accession>A0A2N0D9N8</accession>
<organism evidence="10 11">
    <name type="scientific">Rhizobium sullae</name>
    <name type="common">Rhizobium hedysari</name>
    <dbReference type="NCBI Taxonomy" id="50338"/>
    <lineage>
        <taxon>Bacteria</taxon>
        <taxon>Pseudomonadati</taxon>
        <taxon>Pseudomonadota</taxon>
        <taxon>Alphaproteobacteria</taxon>
        <taxon>Hyphomicrobiales</taxon>
        <taxon>Rhizobiaceae</taxon>
        <taxon>Rhizobium/Agrobacterium group</taxon>
        <taxon>Rhizobium</taxon>
    </lineage>
</organism>
<dbReference type="GO" id="GO:0005576">
    <property type="term" value="C:extracellular region"/>
    <property type="evidence" value="ECO:0007669"/>
    <property type="project" value="TreeGrafter"/>
</dbReference>
<proteinExistence type="inferred from homology"/>
<keyword evidence="4" id="KW-0624">Polysaccharide degradation</keyword>
<dbReference type="GO" id="GO:0005975">
    <property type="term" value="P:carbohydrate metabolic process"/>
    <property type="evidence" value="ECO:0007669"/>
    <property type="project" value="InterPro"/>
</dbReference>
<dbReference type="SMART" id="SM00636">
    <property type="entry name" value="Glyco_18"/>
    <property type="match status" value="1"/>
</dbReference>
<evidence type="ECO:0000256" key="2">
    <source>
        <dbReference type="ARBA" id="ARBA00012729"/>
    </source>
</evidence>
<comment type="similarity">
    <text evidence="7">Belongs to the glycosyl hydrolase 18 family.</text>
</comment>
<protein>
    <recommendedName>
        <fullName evidence="2">chitinase</fullName>
        <ecNumber evidence="2">3.2.1.14</ecNumber>
    </recommendedName>
</protein>
<evidence type="ECO:0000313" key="10">
    <source>
        <dbReference type="EMBL" id="PKA42817.1"/>
    </source>
</evidence>
<feature type="domain" description="GH18" evidence="9">
    <location>
        <begin position="34"/>
        <end position="382"/>
    </location>
</feature>
<dbReference type="GO" id="GO:0008061">
    <property type="term" value="F:chitin binding"/>
    <property type="evidence" value="ECO:0007669"/>
    <property type="project" value="InterPro"/>
</dbReference>
<dbReference type="PANTHER" id="PTHR11177:SF317">
    <property type="entry name" value="CHITINASE 12-RELATED"/>
    <property type="match status" value="1"/>
</dbReference>
<dbReference type="PROSITE" id="PS51910">
    <property type="entry name" value="GH18_2"/>
    <property type="match status" value="1"/>
</dbReference>
<dbReference type="AlphaFoldDB" id="A0A2N0D9N8"/>
<dbReference type="Gene3D" id="3.10.50.10">
    <property type="match status" value="1"/>
</dbReference>
<keyword evidence="4" id="KW-0119">Carbohydrate metabolism</keyword>
<dbReference type="Gene3D" id="3.20.20.80">
    <property type="entry name" value="Glycosidases"/>
    <property type="match status" value="1"/>
</dbReference>
<dbReference type="InterPro" id="IPR011583">
    <property type="entry name" value="Chitinase_II/V-like_cat"/>
</dbReference>
<feature type="chain" id="PRO_5014851518" description="chitinase" evidence="8">
    <location>
        <begin position="32"/>
        <end position="382"/>
    </location>
</feature>
<dbReference type="OrthoDB" id="5478822at2"/>
<keyword evidence="8" id="KW-0732">Signal</keyword>
<keyword evidence="5 6" id="KW-0326">Glycosidase</keyword>
<evidence type="ECO:0000313" key="11">
    <source>
        <dbReference type="Proteomes" id="UP000232164"/>
    </source>
</evidence>
<comment type="caution">
    <text evidence="10">The sequence shown here is derived from an EMBL/GenBank/DDBJ whole genome shotgun (WGS) entry which is preliminary data.</text>
</comment>
<sequence length="382" mass="42071">MEFFCMLSRLTSLFAAAPLVALQALSNPAVAQERWLAGFYPGWEYEFYPPELIDFSSLTHVVMFSVVPENDGSLDTSFFMDSMTGPRIAQEVAMRARAAGRKALLAVGGGGLVDRMRQASNDANRQRFVANLVDLVRRWNYDGLDIDWEPIEPTDQANLAALAKALRDQMPDKLLTIDLSWKNSNSSIENQEARFLMQIEPIFDRLNVMTYDMADNWEDWLSWHNSPLYGDSNSTPASVASSIKAYIGVGIPAGKLGLGVAFYGSCWNAPVSAPRQAAGTAQVIAGDQDMSYRNIMTYYYDPSYAEYDTTAQAPYLSPSKEIGPFGCTFVSYEDERSIAAKGEFARQNGLGGAIIWSLGEGYMPTATNPSGLLQAARKAILD</sequence>
<dbReference type="EC" id="3.2.1.14" evidence="2"/>
<dbReference type="InterPro" id="IPR029070">
    <property type="entry name" value="Chitinase_insertion_sf"/>
</dbReference>
<reference evidence="10 11" key="2">
    <citation type="submission" date="2017-12" db="EMBL/GenBank/DDBJ databases">
        <title>Genome sequence of Rhizobium sullae HCNT1 isolated from Sulla coronaria nodules and featuring peculiar denitrification phenotypes.</title>
        <authorList>
            <person name="De Diego-Diaz B."/>
            <person name="Treu L."/>
            <person name="Campanaro S."/>
            <person name="Da Silva Duarte V."/>
            <person name="Basaglia M."/>
            <person name="Favaro L."/>
            <person name="Casella S."/>
            <person name="Squartini A."/>
        </authorList>
    </citation>
    <scope>NUCLEOTIDE SEQUENCE [LARGE SCALE GENOMIC DNA]</scope>
    <source>
        <strain evidence="10 11">HCNT1</strain>
    </source>
</reference>